<keyword evidence="1 2" id="KW-0238">DNA-binding</keyword>
<keyword evidence="4" id="KW-1185">Reference proteome</keyword>
<dbReference type="PROSITE" id="PS01081">
    <property type="entry name" value="HTH_TETR_1"/>
    <property type="match status" value="1"/>
</dbReference>
<dbReference type="Gene3D" id="1.10.357.10">
    <property type="entry name" value="Tetracycline Repressor, domain 2"/>
    <property type="match status" value="2"/>
</dbReference>
<dbReference type="GO" id="GO:0003700">
    <property type="term" value="F:DNA-binding transcription factor activity"/>
    <property type="evidence" value="ECO:0007669"/>
    <property type="project" value="TreeGrafter"/>
</dbReference>
<dbReference type="InterPro" id="IPR009057">
    <property type="entry name" value="Homeodomain-like_sf"/>
</dbReference>
<reference evidence="3 4" key="1">
    <citation type="submission" date="2016-10" db="EMBL/GenBank/DDBJ databases">
        <authorList>
            <person name="de Groot N.N."/>
        </authorList>
    </citation>
    <scope>NUCLEOTIDE SEQUENCE [LARGE SCALE GENOMIC DNA]</scope>
    <source>
        <strain evidence="3 4">CGMCC 4.5506</strain>
    </source>
</reference>
<dbReference type="InterPro" id="IPR050109">
    <property type="entry name" value="HTH-type_TetR-like_transc_reg"/>
</dbReference>
<name>A0A1G6TM97_9PSEU</name>
<organism evidence="3 4">
    <name type="scientific">Prauserella marina</name>
    <dbReference type="NCBI Taxonomy" id="530584"/>
    <lineage>
        <taxon>Bacteria</taxon>
        <taxon>Bacillati</taxon>
        <taxon>Actinomycetota</taxon>
        <taxon>Actinomycetes</taxon>
        <taxon>Pseudonocardiales</taxon>
        <taxon>Pseudonocardiaceae</taxon>
        <taxon>Prauserella</taxon>
    </lineage>
</organism>
<evidence type="ECO:0000256" key="1">
    <source>
        <dbReference type="ARBA" id="ARBA00023125"/>
    </source>
</evidence>
<dbReference type="Pfam" id="PF00440">
    <property type="entry name" value="TetR_N"/>
    <property type="match status" value="2"/>
</dbReference>
<evidence type="ECO:0000313" key="4">
    <source>
        <dbReference type="Proteomes" id="UP000199494"/>
    </source>
</evidence>
<dbReference type="PROSITE" id="PS50977">
    <property type="entry name" value="HTH_TETR_2"/>
    <property type="match status" value="2"/>
</dbReference>
<feature type="DNA-binding region" description="H-T-H motif" evidence="2">
    <location>
        <begin position="202"/>
        <end position="221"/>
    </location>
</feature>
<evidence type="ECO:0000256" key="2">
    <source>
        <dbReference type="PROSITE-ProRule" id="PRU00335"/>
    </source>
</evidence>
<dbReference type="Gene3D" id="1.10.10.60">
    <property type="entry name" value="Homeodomain-like"/>
    <property type="match status" value="2"/>
</dbReference>
<protein>
    <submittedName>
        <fullName evidence="3">DNA-binding transcriptional regulator, AcrR family</fullName>
    </submittedName>
</protein>
<sequence length="367" mass="39719">MSDIAEVTGITSRALYRHYANKQALLSHVLFEAQGAFLAALPEYPADADPGALPATLHDMASASLAERDMARLWRREARHIEAEGLRVLRGRLNDLVSRLANVIRARHPALAEVEVFVRAWAVIAIVNSHEESAGLFDQEQTARLLGAAALAAVDAEQAEQAEGTAGDPPESGRRWGSVSRREQLLAIAAGTFRRSGFDGASVDGIAMEAGIAGPAIYRYFESKTDMLVAIADRFREWVSLETIRALRAATSDTDALGGLIGGYVKIAAEAEDLLSVTVTEAHHLPSDAAERLARARTERSQEWAHWARAIRQDRSEAATQLLVNTAQVVVDDLVRTPRVVHAEGAAEALTSVATAVLRDTDTRPPR</sequence>
<dbReference type="AlphaFoldDB" id="A0A1G6TM97"/>
<proteinExistence type="predicted"/>
<dbReference type="InterPro" id="IPR001647">
    <property type="entry name" value="HTH_TetR"/>
</dbReference>
<dbReference type="Proteomes" id="UP000199494">
    <property type="component" value="Unassembled WGS sequence"/>
</dbReference>
<accession>A0A1G6TM97</accession>
<gene>
    <name evidence="3" type="ORF">SAMN05421630_107193</name>
</gene>
<dbReference type="GO" id="GO:0000976">
    <property type="term" value="F:transcription cis-regulatory region binding"/>
    <property type="evidence" value="ECO:0007669"/>
    <property type="project" value="TreeGrafter"/>
</dbReference>
<dbReference type="PRINTS" id="PR00455">
    <property type="entry name" value="HTHTETR"/>
</dbReference>
<dbReference type="EMBL" id="FMZE01000007">
    <property type="protein sequence ID" value="SDD30149.1"/>
    <property type="molecule type" value="Genomic_DNA"/>
</dbReference>
<dbReference type="PANTHER" id="PTHR30055">
    <property type="entry name" value="HTH-TYPE TRANSCRIPTIONAL REGULATOR RUTR"/>
    <property type="match status" value="1"/>
</dbReference>
<evidence type="ECO:0000313" key="3">
    <source>
        <dbReference type="EMBL" id="SDD30149.1"/>
    </source>
</evidence>
<comment type="caution">
    <text evidence="2">Lacks conserved residue(s) required for the propagation of feature annotation.</text>
</comment>
<dbReference type="InterPro" id="IPR023772">
    <property type="entry name" value="DNA-bd_HTH_TetR-type_CS"/>
</dbReference>
<dbReference type="PANTHER" id="PTHR30055:SF146">
    <property type="entry name" value="HTH-TYPE TRANSCRIPTIONAL DUAL REGULATOR CECR"/>
    <property type="match status" value="1"/>
</dbReference>
<dbReference type="SUPFAM" id="SSF46689">
    <property type="entry name" value="Homeodomain-like"/>
    <property type="match status" value="2"/>
</dbReference>